<feature type="non-terminal residue" evidence="1">
    <location>
        <position position="192"/>
    </location>
</feature>
<dbReference type="EMBL" id="ASHM01006050">
    <property type="protein sequence ID" value="PNY13407.1"/>
    <property type="molecule type" value="Genomic_DNA"/>
</dbReference>
<reference evidence="1 2" key="1">
    <citation type="journal article" date="2014" name="Am. J. Bot.">
        <title>Genome assembly and annotation for red clover (Trifolium pratense; Fabaceae).</title>
        <authorList>
            <person name="Istvanek J."/>
            <person name="Jaros M."/>
            <person name="Krenek A."/>
            <person name="Repkova J."/>
        </authorList>
    </citation>
    <scope>NUCLEOTIDE SEQUENCE [LARGE SCALE GENOMIC DNA]</scope>
    <source>
        <strain evidence="2">cv. Tatra</strain>
        <tissue evidence="1">Young leaves</tissue>
    </source>
</reference>
<sequence>MQEFIHLHYAGGVKHHTRRRKLTREDHILLLLRAVWGLVHARRNTLTENGVATTNITRSVRRATRGVIGEVNYARGIVGTFWSDVSKSFALETPYTFVLVRTVIIFDFTLKLDVGHLIIIIKAFLIYKSHVLVFLLSSIIKSHFKNQTGQFNPENWTKHRSGQLRIIDTIERYRRNTRSAQPIQRSDEQNMQ</sequence>
<name>A0A2K3PDN6_TRIPR</name>
<dbReference type="AlphaFoldDB" id="A0A2K3PDN6"/>
<accession>A0A2K3PDN6</accession>
<dbReference type="Proteomes" id="UP000236291">
    <property type="component" value="Unassembled WGS sequence"/>
</dbReference>
<proteinExistence type="predicted"/>
<evidence type="ECO:0000313" key="1">
    <source>
        <dbReference type="EMBL" id="PNY13407.1"/>
    </source>
</evidence>
<comment type="caution">
    <text evidence="1">The sequence shown here is derived from an EMBL/GenBank/DDBJ whole genome shotgun (WGS) entry which is preliminary data.</text>
</comment>
<evidence type="ECO:0000313" key="2">
    <source>
        <dbReference type="Proteomes" id="UP000236291"/>
    </source>
</evidence>
<gene>
    <name evidence="1" type="ORF">L195_g010061</name>
</gene>
<protein>
    <submittedName>
        <fullName evidence="1">MADS-box transcription factor</fullName>
    </submittedName>
</protein>
<reference evidence="1 2" key="2">
    <citation type="journal article" date="2017" name="Front. Plant Sci.">
        <title>Gene Classification and Mining of Molecular Markers Useful in Red Clover (Trifolium pratense) Breeding.</title>
        <authorList>
            <person name="Istvanek J."/>
            <person name="Dluhosova J."/>
            <person name="Dluhos P."/>
            <person name="Patkova L."/>
            <person name="Nedelnik J."/>
            <person name="Repkova J."/>
        </authorList>
    </citation>
    <scope>NUCLEOTIDE SEQUENCE [LARGE SCALE GENOMIC DNA]</scope>
    <source>
        <strain evidence="2">cv. Tatra</strain>
        <tissue evidence="1">Young leaves</tissue>
    </source>
</reference>
<organism evidence="1 2">
    <name type="scientific">Trifolium pratense</name>
    <name type="common">Red clover</name>
    <dbReference type="NCBI Taxonomy" id="57577"/>
    <lineage>
        <taxon>Eukaryota</taxon>
        <taxon>Viridiplantae</taxon>
        <taxon>Streptophyta</taxon>
        <taxon>Embryophyta</taxon>
        <taxon>Tracheophyta</taxon>
        <taxon>Spermatophyta</taxon>
        <taxon>Magnoliopsida</taxon>
        <taxon>eudicotyledons</taxon>
        <taxon>Gunneridae</taxon>
        <taxon>Pentapetalae</taxon>
        <taxon>rosids</taxon>
        <taxon>fabids</taxon>
        <taxon>Fabales</taxon>
        <taxon>Fabaceae</taxon>
        <taxon>Papilionoideae</taxon>
        <taxon>50 kb inversion clade</taxon>
        <taxon>NPAAA clade</taxon>
        <taxon>Hologalegina</taxon>
        <taxon>IRL clade</taxon>
        <taxon>Trifolieae</taxon>
        <taxon>Trifolium</taxon>
    </lineage>
</organism>